<keyword evidence="2" id="KW-0067">ATP-binding</keyword>
<sequence>MMQEPTRRFSRQSAVRMFAQEYQEASLPEEGSGEYDPSFVITKLGAKINRALVCGVIDRMERREGESGPNYSGHIRDPTGSHRFSVAPFQPELHPDFEELLARFESGDRFLLALVGKARWFESEDGGVFTTLRAEEFTVIDKECYTNWLVETAEATLRRIDAHSASLESELTPVALEAAGVPSDLVDGLILARGHYGEFDPENYRVGVLQALSMAIGRTSVMEEPATPAPTLDEAASHAQGGPPTPSEPLGDALALVIETIRSRDAGEGVEYGNIIEALVQTGHSRESAEDALEDARTQGEVMEPRFGFFQLVPE</sequence>
<dbReference type="InterPro" id="IPR036388">
    <property type="entry name" value="WH-like_DNA-bd_sf"/>
</dbReference>
<keyword evidence="2" id="KW-0347">Helicase</keyword>
<dbReference type="EMBL" id="KF901078">
    <property type="protein sequence ID" value="AIF17311.1"/>
    <property type="molecule type" value="Genomic_DNA"/>
</dbReference>
<name>A0A075HLP7_9EURY</name>
<reference evidence="2" key="1">
    <citation type="journal article" date="2014" name="Genome Biol. Evol.">
        <title>Pangenome evidence for extensive interdomain horizontal transfer affecting lineage core and shell genes in uncultured planktonic thaumarchaeota and euryarchaeota.</title>
        <authorList>
            <person name="Deschamps P."/>
            <person name="Zivanovic Y."/>
            <person name="Moreira D."/>
            <person name="Rodriguez-Valera F."/>
            <person name="Lopez-Garcia P."/>
        </authorList>
    </citation>
    <scope>NUCLEOTIDE SEQUENCE</scope>
</reference>
<proteinExistence type="predicted"/>
<evidence type="ECO:0000256" key="1">
    <source>
        <dbReference type="SAM" id="MobiDB-lite"/>
    </source>
</evidence>
<feature type="region of interest" description="Disordered" evidence="1">
    <location>
        <begin position="224"/>
        <end position="250"/>
    </location>
</feature>
<accession>A0A075HLP7</accession>
<evidence type="ECO:0000313" key="2">
    <source>
        <dbReference type="EMBL" id="AIF17311.1"/>
    </source>
</evidence>
<keyword evidence="2" id="KW-0378">Hydrolase</keyword>
<dbReference type="Gene3D" id="1.10.10.10">
    <property type="entry name" value="Winged helix-like DNA-binding domain superfamily/Winged helix DNA-binding domain"/>
    <property type="match status" value="1"/>
</dbReference>
<dbReference type="GO" id="GO:0004386">
    <property type="term" value="F:helicase activity"/>
    <property type="evidence" value="ECO:0007669"/>
    <property type="project" value="UniProtKB-KW"/>
</dbReference>
<protein>
    <submittedName>
        <fullName evidence="2">Nucleic acid binding OB-fold tRNA/helicase-type protein</fullName>
    </submittedName>
</protein>
<organism evidence="2">
    <name type="scientific">uncultured marine group II/III euryarchaeote KM3_77_B08</name>
    <dbReference type="NCBI Taxonomy" id="1456508"/>
    <lineage>
        <taxon>Archaea</taxon>
        <taxon>Methanobacteriati</taxon>
        <taxon>Methanobacteriota</taxon>
        <taxon>environmental samples</taxon>
    </lineage>
</organism>
<dbReference type="AlphaFoldDB" id="A0A075HLP7"/>
<keyword evidence="2" id="KW-0547">Nucleotide-binding</keyword>